<reference evidence="2" key="1">
    <citation type="journal article" date="2015" name="Nature">
        <title>Complex archaea that bridge the gap between prokaryotes and eukaryotes.</title>
        <authorList>
            <person name="Spang A."/>
            <person name="Saw J.H."/>
            <person name="Jorgensen S.L."/>
            <person name="Zaremba-Niedzwiedzka K."/>
            <person name="Martijn J."/>
            <person name="Lind A.E."/>
            <person name="van Eijk R."/>
            <person name="Schleper C."/>
            <person name="Guy L."/>
            <person name="Ettema T.J."/>
        </authorList>
    </citation>
    <scope>NUCLEOTIDE SEQUENCE</scope>
</reference>
<proteinExistence type="predicted"/>
<protein>
    <recommendedName>
        <fullName evidence="1">Sialidase domain-containing protein</fullName>
    </recommendedName>
</protein>
<feature type="domain" description="Sialidase" evidence="1">
    <location>
        <begin position="7"/>
        <end position="153"/>
    </location>
</feature>
<name>A0A0F8YNI8_9ZZZZ</name>
<evidence type="ECO:0000313" key="2">
    <source>
        <dbReference type="EMBL" id="KKK49651.1"/>
    </source>
</evidence>
<comment type="caution">
    <text evidence="2">The sequence shown here is derived from an EMBL/GenBank/DDBJ whole genome shotgun (WGS) entry which is preliminary data.</text>
</comment>
<dbReference type="Pfam" id="PF13088">
    <property type="entry name" value="BNR_2"/>
    <property type="match status" value="1"/>
</dbReference>
<dbReference type="SUPFAM" id="SSF50939">
    <property type="entry name" value="Sialidases"/>
    <property type="match status" value="1"/>
</dbReference>
<organism evidence="2">
    <name type="scientific">marine sediment metagenome</name>
    <dbReference type="NCBI Taxonomy" id="412755"/>
    <lineage>
        <taxon>unclassified sequences</taxon>
        <taxon>metagenomes</taxon>
        <taxon>ecological metagenomes</taxon>
    </lineage>
</organism>
<dbReference type="EMBL" id="LAZR01068429">
    <property type="protein sequence ID" value="KKK49651.1"/>
    <property type="molecule type" value="Genomic_DNA"/>
</dbReference>
<gene>
    <name evidence="2" type="ORF">LCGC14_3132930</name>
</gene>
<dbReference type="InterPro" id="IPR036278">
    <property type="entry name" value="Sialidase_sf"/>
</dbReference>
<dbReference type="AlphaFoldDB" id="A0A0F8YNI8"/>
<feature type="non-terminal residue" evidence="2">
    <location>
        <position position="1"/>
    </location>
</feature>
<accession>A0A0F8YNI8</accession>
<evidence type="ECO:0000259" key="1">
    <source>
        <dbReference type="Pfam" id="PF13088"/>
    </source>
</evidence>
<dbReference type="PANTHER" id="PTHR43752:SF2">
    <property type="entry name" value="BNR_ASP-BOX REPEAT FAMILY PROTEIN"/>
    <property type="match status" value="1"/>
</dbReference>
<dbReference type="PANTHER" id="PTHR43752">
    <property type="entry name" value="BNR/ASP-BOX REPEAT FAMILY PROTEIN"/>
    <property type="match status" value="1"/>
</dbReference>
<dbReference type="InterPro" id="IPR011040">
    <property type="entry name" value="Sialidase"/>
</dbReference>
<sequence length="185" mass="20627">DGFSFSLMAITDDGGAHWEFSEPIVGPGNIQASIALKRDGTLVTYMRDNGPPPKRLMMSESEDRGLTWSMVRDSDLPNEGSGADIVTLNNNHWILAYNDTEEGRHSLAVSLSTDEGKTWSHTRHLELDNREPDIATRYAYPSICEGSLGEIHIVYSYHGKDGNGNPDKTIKYARITEEWILEGDQ</sequence>
<dbReference type="Gene3D" id="2.120.10.10">
    <property type="match status" value="1"/>
</dbReference>
<dbReference type="CDD" id="cd15482">
    <property type="entry name" value="Sialidase_non-viral"/>
    <property type="match status" value="1"/>
</dbReference>